<keyword evidence="3" id="KW-0677">Repeat</keyword>
<dbReference type="SUPFAM" id="SSF52047">
    <property type="entry name" value="RNI-like"/>
    <property type="match status" value="1"/>
</dbReference>
<dbReference type="PANTHER" id="PTHR24113">
    <property type="entry name" value="RAN GTPASE-ACTIVATING PROTEIN 1"/>
    <property type="match status" value="1"/>
</dbReference>
<dbReference type="SUPFAM" id="SSF56112">
    <property type="entry name" value="Protein kinase-like (PK-like)"/>
    <property type="match status" value="1"/>
</dbReference>
<dbReference type="InterPro" id="IPR027038">
    <property type="entry name" value="RanGap"/>
</dbReference>
<dbReference type="SMART" id="SM00368">
    <property type="entry name" value="LRR_RI"/>
    <property type="match status" value="4"/>
</dbReference>
<dbReference type="PROSITE" id="PS50011">
    <property type="entry name" value="PROTEIN_KINASE_DOM"/>
    <property type="match status" value="1"/>
</dbReference>
<keyword evidence="2" id="KW-0433">Leucine-rich repeat</keyword>
<keyword evidence="1" id="KW-0343">GTPase activation</keyword>
<dbReference type="Gene3D" id="1.10.510.10">
    <property type="entry name" value="Transferase(Phosphotransferase) domain 1"/>
    <property type="match status" value="1"/>
</dbReference>
<dbReference type="InterPro" id="IPR000719">
    <property type="entry name" value="Prot_kinase_dom"/>
</dbReference>
<comment type="caution">
    <text evidence="6">The sequence shown here is derived from an EMBL/GenBank/DDBJ whole genome shotgun (WGS) entry which is preliminary data.</text>
</comment>
<dbReference type="Proteomes" id="UP001141327">
    <property type="component" value="Unassembled WGS sequence"/>
</dbReference>
<dbReference type="Gene3D" id="3.80.10.10">
    <property type="entry name" value="Ribonuclease Inhibitor"/>
    <property type="match status" value="2"/>
</dbReference>
<dbReference type="InterPro" id="IPR011009">
    <property type="entry name" value="Kinase-like_dom_sf"/>
</dbReference>
<evidence type="ECO:0000256" key="4">
    <source>
        <dbReference type="SAM" id="MobiDB-lite"/>
    </source>
</evidence>
<dbReference type="PANTHER" id="PTHR24113:SF12">
    <property type="entry name" value="RAN GTPASE-ACTIVATING PROTEIN 1"/>
    <property type="match status" value="1"/>
</dbReference>
<dbReference type="Pfam" id="PF13516">
    <property type="entry name" value="LRR_6"/>
    <property type="match status" value="1"/>
</dbReference>
<feature type="region of interest" description="Disordered" evidence="4">
    <location>
        <begin position="319"/>
        <end position="358"/>
    </location>
</feature>
<name>A0ABQ8UC83_9EUKA</name>
<dbReference type="EMBL" id="JAPMOS010000058">
    <property type="protein sequence ID" value="KAJ4456894.1"/>
    <property type="molecule type" value="Genomic_DNA"/>
</dbReference>
<dbReference type="InterPro" id="IPR032675">
    <property type="entry name" value="LRR_dom_sf"/>
</dbReference>
<evidence type="ECO:0000256" key="3">
    <source>
        <dbReference type="ARBA" id="ARBA00022737"/>
    </source>
</evidence>
<reference evidence="6" key="1">
    <citation type="journal article" date="2022" name="bioRxiv">
        <title>Genomics of Preaxostyla Flagellates Illuminates Evolutionary Transitions and the Path Towards Mitochondrial Loss.</title>
        <authorList>
            <person name="Novak L.V.F."/>
            <person name="Treitli S.C."/>
            <person name="Pyrih J."/>
            <person name="Halakuc P."/>
            <person name="Pipaliya S.V."/>
            <person name="Vacek V."/>
            <person name="Brzon O."/>
            <person name="Soukal P."/>
            <person name="Eme L."/>
            <person name="Dacks J.B."/>
            <person name="Karnkowska A."/>
            <person name="Elias M."/>
            <person name="Hampl V."/>
        </authorList>
    </citation>
    <scope>NUCLEOTIDE SEQUENCE</scope>
    <source>
        <strain evidence="6">RCP-MX</strain>
    </source>
</reference>
<gene>
    <name evidence="6" type="ORF">PAPYR_7707</name>
</gene>
<protein>
    <recommendedName>
        <fullName evidence="5">Protein kinase domain-containing protein</fullName>
    </recommendedName>
</protein>
<dbReference type="InterPro" id="IPR001611">
    <property type="entry name" value="Leu-rich_rpt"/>
</dbReference>
<evidence type="ECO:0000313" key="7">
    <source>
        <dbReference type="Proteomes" id="UP001141327"/>
    </source>
</evidence>
<feature type="region of interest" description="Disordered" evidence="4">
    <location>
        <begin position="1"/>
        <end position="34"/>
    </location>
</feature>
<sequence>MGTAYSASPAGGKQEAAPSGTTPEKQEHKPRKLPTQIKGYNASTEFRCYSREESNAIRAKWATLKDAIEANLMEINAAKNPNRTPSGTPIESAIQVHPSLLKVYLIGERTEEPGKPQRRKKKIDPLMLHFDAATCESGNLEGAVEVMDRKYMDGAAKSLIEGIDFMQRCGICHLDLQPNNIMLNVAPKRVTLIIADWHVNALLGTPTRPWKIGPLQPWCDTTQDWRSDLYALGWILFCLYGRFRTGKLAQFLDIDHDASTLGVESMIEEVRVHALVRSMLACRETPPELIEAIVGLMSSRVEARLGAWAWAKAWAEIPPPRHQPPTPTAAQAAAMPMPPSLEDADQLPEQPEAPLVPSAPPPASIEGLCALNLERMAVVLGYAELTPLEDAFRALHVFDQPVVTIAYINVTIAYTPMTEVFATVLGRVLMTKPYIRGLNMSCCNLTAACMRRLLPAIAAMPHLNVLMLDRNRLGTEAAQDLAALLRGQPVPGPDGTPQLLDRPHELRWLTLNGNQIDDEGALAIAAALQPPCPLRWLSMDQNEIGARGYAALGRALEQDNKTILKMSLIRNAAPRATADNLDILMGFRAMTMPLILPRPMLIPTKTGMKRF</sequence>
<organism evidence="6 7">
    <name type="scientific">Paratrimastix pyriformis</name>
    <dbReference type="NCBI Taxonomy" id="342808"/>
    <lineage>
        <taxon>Eukaryota</taxon>
        <taxon>Metamonada</taxon>
        <taxon>Preaxostyla</taxon>
        <taxon>Paratrimastigidae</taxon>
        <taxon>Paratrimastix</taxon>
    </lineage>
</organism>
<keyword evidence="7" id="KW-1185">Reference proteome</keyword>
<feature type="domain" description="Protein kinase" evidence="5">
    <location>
        <begin position="1"/>
        <end position="315"/>
    </location>
</feature>
<proteinExistence type="predicted"/>
<evidence type="ECO:0000256" key="2">
    <source>
        <dbReference type="ARBA" id="ARBA00022614"/>
    </source>
</evidence>
<evidence type="ECO:0000313" key="6">
    <source>
        <dbReference type="EMBL" id="KAJ4456894.1"/>
    </source>
</evidence>
<evidence type="ECO:0000259" key="5">
    <source>
        <dbReference type="PROSITE" id="PS50011"/>
    </source>
</evidence>
<evidence type="ECO:0000256" key="1">
    <source>
        <dbReference type="ARBA" id="ARBA00022468"/>
    </source>
</evidence>
<accession>A0ABQ8UC83</accession>